<evidence type="ECO:0000313" key="8">
    <source>
        <dbReference type="Proteomes" id="UP001190700"/>
    </source>
</evidence>
<sequence length="2896" mass="316228">MVQDIAWCHRQEPPLQEVMWTVASLLPDKADEETCSAVSKRAVINMLGQHKEAFLPLLTSLWLFHQYSHSDCKMTEKQIFTLVMDAVLSENTQPPTDHYDNALAPVEDPTPKSLTDQIQFMKELFEQIIRSTRDDQGPSCSREYGHTLSLKQFNSALREVQGPLQDLLQRTSHVVAALSEDFRTTSCRIQERADQGIQRREDGARGWGHKMPFWCVLELDEALQASSLSLGAPASESSEDTMPVVTADIAYLFIEVDGSIWLYYYVCAPGSVQRRVQVVSPEADLKGAAQQLREQEAGAAWRLLPDGDQCTALQWAVRSSQPHAAQLLLLLVLPTRPACEDGVVRDDDGLDVQNMLRECASMGDEQAVRILCATLEVIEPKSRIFGAQGQPALSIALQKGKLGTAEILIKAGILLDTVDSGGVPLPEPSMRNRNEEMSPGTSDHAAMSASNNNGAIWMHTLSQLYQKYEVMEFTYWSEQALQALSAELVHQLRARGTHRSLLPVASLHLLCRVAESGGQQSDATERVAALRGKALEAGLLDTVRDWDSATAQRSASGRVWRIQFPSIDNADDDGEKRTETAFRALCSLRLAPELAAQVASGVLDAGAAQIIVRLWDSAVARRIGRAWRSLQARRRARQKADAARKQMAGRQIWRAWRRHRCASEAVQKRSLEAQLVASLVRQRVVTAAQMAELTKLTRPKGWKDGELVRQVHAICRKRHRLRQEEVRMQRSAAERQAVATLEASCEVAQIKTDLGWCEGSWKTEEYARLQLQLRLTVGLEPVTAWIRKQVHDAVGRHEFGETLATRHILIKGVLGAGKKTAALLVARLLRVLLPGNDAEQSAVAGSSLLPPEAQCTKIIAGQRVALSKTVNQGDIPAGGPLQTQKDVGFVDRIIHSSPVFGSLGGVLAEMCVVDANGKKERYALEMLRVVGSGSGHGAESESSGSSEDVEEALKKHGVVVLRELKELVDSKSGELEVEPATIYYLRACPGAGVKEETEGRVLREMLRVRSTAIVVGDPATVARYQELSVLKARWPTLIDLPCLSMADVAAITSQMLKQRGYQLCLELESLDAPSEGASAGNVHGQLPADARSAISSERTSEEAATPTTGQGSTVSPPASPGSGGPSSTDTELIVQGWRPGACQAPVPFQTTSEDCGNGVTVRYSTITMMPPYGHLSLEEMRQDYYQANRIMSQRPAAAPAAFGAVGASAAPATPVGFGGNAASSQFAGSAVPVSKSNMNQKYNAVIPGATMLTLEVDARFQTEQNHDYLQIFLKRSGKEELVERLEGTYADLKLPQLPGSGTKFLQVTGSEVDFRFTSDSSNEYWGFKITVKGEVWTRDAAADEDTKEERRELEEVLQPVLPGKAEVAVMDYVVRQCFKEADIRARNAHCACDMLELAVTNKNHRMMKARADGGSLEAAQALVAIDVLTPQDFGVEMLSRDELQRRRDALAEEVRGLVGWGGAAQPESPKGFLEKARQMLLMQAQADLASSGTAGRAGASHNAMRRGVAHDAVSGASASPGAPIGGALPPNTPRKREMGGRMSPNWNLVVTGSVGSGKSTFADVAQRHLRAYGALTKDHVTCLSGAQLKAEGGKCAERIRSIFEEAQGGCVLLDDAHELLALDADDDDGGREVFRLLLAEMANHHQAVVVILAGLPAPMAKLLRGEPAAFAQFPNHVRVDNFTPAELVDLTTCMAAQSGHHLVEDLAPRLLKFVEDKYGDVLEEAGNAHLAKSLLLEAKNNASLRIFNLQMQQGGLDEESQLDLKELVVADFGLDKQLGPSMELKAQIDRQVEALIGMSTAKTWFANLKKKIKLVEKTGDRSVMKMCTNIVITGNPGTGKTTFARLLHRFLHAYGVLSKNVFVEKNGLELKSDHVGGTTPKVKEAVAMAKGGCLFLDEAYALIGDTGAGGHGDSFSQEAVRTLLTEVENNRTGLMVVLAGYKDKMSHFMRADPGLQRRFPLALHLDDYTPEELAEICENVAKSQFGKVFEEGLQAKLADHIRNYHAFEIPSNNGGLAVNLTEKAVDQLTIRIQDLSEEAADWSQPPSRSVSGASTSAPLSRAGSIPLDAAWNAAVSDGATKLAQSARSGSSSLSPRHSSGGSTTGIPSAHQVSPQPRRRGAGLARMNTGQIMDMWSVLTPEDFAIAEKPMLGNTVERQHVEAEVSALVGMESVKTYFQSIKQTIEYVERGGNPQILRTSLNMVLTGNPGTGKTTVARLLARYLRAFGVLPRAAFIEKNGLELKGQYVGQTAHTVKEAVQDALGGTLFVDEAYALVDRGGDRFSMEAVRTLLTEVENNRTNLFVVLAGYKNKMDALVESDPGLARRFSQTLHLEDYTPAELARICESVAQERFALSFSNGLQERLANHIARVHAEEIAGQNGGLAVNLTEGAFRRLAQRVVQVVSDGAAADQLIDADFGIVDEKSSTSAMVHRSPARSLAALMAKPGLTVGKLCCSNVNCSCDASLDDSSEWAPPPPPLSLMKERQAEPPKAVMKKESSQGSEASGNASRQKRGKKKRVEEKDSSDEEVEEDEGEEEEEEEEEELSEETILERLNDIGHQPPQPRGRPRKQDTCSYHTKTYYERDNPDAKRQRGLQHKTAKQKFEIVHQYFKLGKPGFYNSVQQLADGLCHGNRAYPSRIVREWEYRHGNLERKATEQPARVLTDRMKSSILRIRSKNRKLKYADIAKEVSSEAAGISVSEATVAEYAKKLGIILLHQPAQSPDTNINDLGVYSSMQARVDALCASSVNKYFEEAEETDESEDEDDTECRVDDDGGSCSYKQPAVDQQRLVSTSWQAKPQRGNHGKSVALAIYEEDSLDGDHRRKQRKTKHGTDTAKGKGKLVAHTADNVEEMPAPTNAVRDKQVKQRTQKPGAKQPVLRLRPSVLKLRPPVLRLRK</sequence>
<feature type="region of interest" description="Disordered" evidence="5">
    <location>
        <begin position="2038"/>
        <end position="2059"/>
    </location>
</feature>
<feature type="compositionally biased region" description="Low complexity" evidence="5">
    <location>
        <begin position="2085"/>
        <end position="2101"/>
    </location>
</feature>
<dbReference type="Gene3D" id="1.25.40.20">
    <property type="entry name" value="Ankyrin repeat-containing domain"/>
    <property type="match status" value="1"/>
</dbReference>
<feature type="domain" description="AAA+ ATPase" evidence="6">
    <location>
        <begin position="1544"/>
        <end position="1680"/>
    </location>
</feature>
<dbReference type="EMBL" id="LGRX02004024">
    <property type="protein sequence ID" value="KAK3281114.1"/>
    <property type="molecule type" value="Genomic_DNA"/>
</dbReference>
<comment type="caution">
    <text evidence="7">The sequence shown here is derived from an EMBL/GenBank/DDBJ whole genome shotgun (WGS) entry which is preliminary data.</text>
</comment>
<dbReference type="InterPro" id="IPR050773">
    <property type="entry name" value="CbxX/CfxQ_RuBisCO_ESX"/>
</dbReference>
<dbReference type="FunFam" id="3.40.50.300:FF:000216">
    <property type="entry name" value="Type VII secretion ATPase EccA"/>
    <property type="match status" value="1"/>
</dbReference>
<dbReference type="SMART" id="SM00382">
    <property type="entry name" value="AAA"/>
    <property type="match status" value="3"/>
</dbReference>
<evidence type="ECO:0000256" key="5">
    <source>
        <dbReference type="SAM" id="MobiDB-lite"/>
    </source>
</evidence>
<feature type="region of interest" description="Disordered" evidence="5">
    <location>
        <begin position="2816"/>
        <end position="2882"/>
    </location>
</feature>
<feature type="region of interest" description="Disordered" evidence="5">
    <location>
        <begin position="2752"/>
        <end position="2780"/>
    </location>
</feature>
<name>A0AAE0GMW1_9CHLO</name>
<feature type="compositionally biased region" description="Acidic residues" evidence="5">
    <location>
        <begin position="2753"/>
        <end position="2766"/>
    </location>
</feature>
<dbReference type="InterPro" id="IPR003593">
    <property type="entry name" value="AAA+_ATPase"/>
</dbReference>
<evidence type="ECO:0000256" key="2">
    <source>
        <dbReference type="ARBA" id="ARBA00022741"/>
    </source>
</evidence>
<evidence type="ECO:0000256" key="3">
    <source>
        <dbReference type="ARBA" id="ARBA00022840"/>
    </source>
</evidence>
<feature type="compositionally biased region" description="Polar residues" evidence="5">
    <location>
        <begin position="2104"/>
        <end position="2114"/>
    </location>
</feature>
<keyword evidence="8" id="KW-1185">Reference proteome</keyword>
<accession>A0AAE0GMW1</accession>
<feature type="domain" description="AAA+ ATPase" evidence="6">
    <location>
        <begin position="2198"/>
        <end position="2336"/>
    </location>
</feature>
<feature type="domain" description="AAA+ ATPase" evidence="6">
    <location>
        <begin position="1826"/>
        <end position="1965"/>
    </location>
</feature>
<feature type="region of interest" description="Disordered" evidence="5">
    <location>
        <begin position="2082"/>
        <end position="2120"/>
    </location>
</feature>
<reference evidence="7 8" key="1">
    <citation type="journal article" date="2015" name="Genome Biol. Evol.">
        <title>Comparative Genomics of a Bacterivorous Green Alga Reveals Evolutionary Causalities and Consequences of Phago-Mixotrophic Mode of Nutrition.</title>
        <authorList>
            <person name="Burns J.A."/>
            <person name="Paasch A."/>
            <person name="Narechania A."/>
            <person name="Kim E."/>
        </authorList>
    </citation>
    <scope>NUCLEOTIDE SEQUENCE [LARGE SCALE GENOMIC DNA]</scope>
    <source>
        <strain evidence="7 8">PLY_AMNH</strain>
    </source>
</reference>
<dbReference type="Gene3D" id="3.40.50.300">
    <property type="entry name" value="P-loop containing nucleotide triphosphate hydrolases"/>
    <property type="match status" value="3"/>
</dbReference>
<dbReference type="PROSITE" id="PS50088">
    <property type="entry name" value="ANK_REPEAT"/>
    <property type="match status" value="1"/>
</dbReference>
<organism evidence="7 8">
    <name type="scientific">Cymbomonas tetramitiformis</name>
    <dbReference type="NCBI Taxonomy" id="36881"/>
    <lineage>
        <taxon>Eukaryota</taxon>
        <taxon>Viridiplantae</taxon>
        <taxon>Chlorophyta</taxon>
        <taxon>Pyramimonadophyceae</taxon>
        <taxon>Pyramimonadales</taxon>
        <taxon>Pyramimonadaceae</taxon>
        <taxon>Cymbomonas</taxon>
    </lineage>
</organism>
<dbReference type="GO" id="GO:0016887">
    <property type="term" value="F:ATP hydrolysis activity"/>
    <property type="evidence" value="ECO:0007669"/>
    <property type="project" value="InterPro"/>
</dbReference>
<proteinExistence type="inferred from homology"/>
<dbReference type="InterPro" id="IPR000641">
    <property type="entry name" value="CbxX/CfxQ"/>
</dbReference>
<evidence type="ECO:0000313" key="7">
    <source>
        <dbReference type="EMBL" id="KAK3281114.1"/>
    </source>
</evidence>
<feature type="region of interest" description="Disordered" evidence="5">
    <location>
        <begin position="2464"/>
        <end position="2573"/>
    </location>
</feature>
<feature type="compositionally biased region" description="Low complexity" evidence="5">
    <location>
        <begin position="1514"/>
        <end position="1529"/>
    </location>
</feature>
<feature type="region of interest" description="Disordered" evidence="5">
    <location>
        <begin position="1091"/>
        <end position="1131"/>
    </location>
</feature>
<keyword evidence="3" id="KW-0067">ATP-binding</keyword>
<dbReference type="SUPFAM" id="SSF52540">
    <property type="entry name" value="P-loop containing nucleoside triphosphate hydrolases"/>
    <property type="match status" value="3"/>
</dbReference>
<dbReference type="Proteomes" id="UP001190700">
    <property type="component" value="Unassembled WGS sequence"/>
</dbReference>
<dbReference type="SUPFAM" id="SSF48403">
    <property type="entry name" value="Ankyrin repeat"/>
    <property type="match status" value="1"/>
</dbReference>
<dbReference type="InterPro" id="IPR036770">
    <property type="entry name" value="Ankyrin_rpt-contain_sf"/>
</dbReference>
<evidence type="ECO:0000259" key="6">
    <source>
        <dbReference type="SMART" id="SM00382"/>
    </source>
</evidence>
<dbReference type="PANTHER" id="PTHR43392">
    <property type="entry name" value="AAA-TYPE ATPASE FAMILY PROTEIN / ANKYRIN REPEAT FAMILY PROTEIN"/>
    <property type="match status" value="1"/>
</dbReference>
<feature type="compositionally biased region" description="Polar residues" evidence="5">
    <location>
        <begin position="2498"/>
        <end position="2508"/>
    </location>
</feature>
<feature type="compositionally biased region" description="Polar residues" evidence="5">
    <location>
        <begin position="2044"/>
        <end position="2058"/>
    </location>
</feature>
<keyword evidence="2" id="KW-0547">Nucleotide-binding</keyword>
<protein>
    <recommendedName>
        <fullName evidence="6">AAA+ ATPase domain-containing protein</fullName>
    </recommendedName>
</protein>
<feature type="compositionally biased region" description="Basic and acidic residues" evidence="5">
    <location>
        <begin position="2481"/>
        <end position="2497"/>
    </location>
</feature>
<feature type="repeat" description="ANK" evidence="4">
    <location>
        <begin position="388"/>
        <end position="420"/>
    </location>
</feature>
<comment type="similarity">
    <text evidence="1">Belongs to the CbxX/CfxQ family.</text>
</comment>
<dbReference type="Gene3D" id="2.60.120.290">
    <property type="entry name" value="Spermadhesin, CUB domain"/>
    <property type="match status" value="1"/>
</dbReference>
<evidence type="ECO:0000256" key="4">
    <source>
        <dbReference type="PROSITE-ProRule" id="PRU00023"/>
    </source>
</evidence>
<dbReference type="Gene3D" id="1.10.10.2360">
    <property type="match status" value="1"/>
</dbReference>
<evidence type="ECO:0000256" key="1">
    <source>
        <dbReference type="ARBA" id="ARBA00010378"/>
    </source>
</evidence>
<dbReference type="InterPro" id="IPR027417">
    <property type="entry name" value="P-loop_NTPase"/>
</dbReference>
<dbReference type="InterPro" id="IPR035914">
    <property type="entry name" value="Sperma_CUB_dom_sf"/>
</dbReference>
<dbReference type="InterPro" id="IPR003959">
    <property type="entry name" value="ATPase_AAA_core"/>
</dbReference>
<dbReference type="Pfam" id="PF00004">
    <property type="entry name" value="AAA"/>
    <property type="match status" value="3"/>
</dbReference>
<keyword evidence="4" id="KW-0040">ANK repeat</keyword>
<feature type="region of interest" description="Disordered" evidence="5">
    <location>
        <begin position="1510"/>
        <end position="1544"/>
    </location>
</feature>
<dbReference type="GO" id="GO:0005524">
    <property type="term" value="F:ATP binding"/>
    <property type="evidence" value="ECO:0007669"/>
    <property type="project" value="UniProtKB-KW"/>
</dbReference>
<dbReference type="PRINTS" id="PR00819">
    <property type="entry name" value="CBXCFQXSUPER"/>
</dbReference>
<feature type="compositionally biased region" description="Acidic residues" evidence="5">
    <location>
        <begin position="2522"/>
        <end position="2548"/>
    </location>
</feature>
<gene>
    <name evidence="7" type="ORF">CYMTET_11080</name>
</gene>
<dbReference type="PANTHER" id="PTHR43392:SF2">
    <property type="entry name" value="AAA-TYPE ATPASE FAMILY PROTEIN _ ANKYRIN REPEAT FAMILY PROTEIN"/>
    <property type="match status" value="1"/>
</dbReference>
<dbReference type="InterPro" id="IPR002110">
    <property type="entry name" value="Ankyrin_rpt"/>
</dbReference>
<dbReference type="Gene3D" id="1.10.8.60">
    <property type="match status" value="1"/>
</dbReference>
<dbReference type="CDD" id="cd00009">
    <property type="entry name" value="AAA"/>
    <property type="match status" value="2"/>
</dbReference>